<evidence type="ECO:0000256" key="3">
    <source>
        <dbReference type="PROSITE-ProRule" id="PRU00023"/>
    </source>
</evidence>
<feature type="repeat" description="ANK" evidence="3">
    <location>
        <begin position="260"/>
        <end position="292"/>
    </location>
</feature>
<dbReference type="PROSITE" id="PS50088">
    <property type="entry name" value="ANK_REPEAT"/>
    <property type="match status" value="4"/>
</dbReference>
<evidence type="ECO:0000256" key="1">
    <source>
        <dbReference type="ARBA" id="ARBA00022737"/>
    </source>
</evidence>
<keyword evidence="4" id="KW-0732">Signal</keyword>
<dbReference type="Pfam" id="PF12796">
    <property type="entry name" value="Ank_2"/>
    <property type="match status" value="1"/>
</dbReference>
<keyword evidence="2 3" id="KW-0040">ANK repeat</keyword>
<protein>
    <submittedName>
        <fullName evidence="5">Uncharacterized protein</fullName>
    </submittedName>
</protein>
<keyword evidence="1" id="KW-0677">Repeat</keyword>
<gene>
    <name evidence="5" type="ORF">HELGO_WM41620</name>
</gene>
<dbReference type="SUPFAM" id="SSF48403">
    <property type="entry name" value="Ankyrin repeat"/>
    <property type="match status" value="1"/>
</dbReference>
<proteinExistence type="predicted"/>
<evidence type="ECO:0000256" key="4">
    <source>
        <dbReference type="SAM" id="SignalP"/>
    </source>
</evidence>
<feature type="chain" id="PRO_5027819472" evidence="4">
    <location>
        <begin position="17"/>
        <end position="428"/>
    </location>
</feature>
<evidence type="ECO:0000256" key="2">
    <source>
        <dbReference type="ARBA" id="ARBA00023043"/>
    </source>
</evidence>
<dbReference type="SMART" id="SM00248">
    <property type="entry name" value="ANK"/>
    <property type="match status" value="5"/>
</dbReference>
<dbReference type="PRINTS" id="PR01415">
    <property type="entry name" value="ANKYRIN"/>
</dbReference>
<dbReference type="PANTHER" id="PTHR24171">
    <property type="entry name" value="ANKYRIN REPEAT DOMAIN-CONTAINING PROTEIN 39-RELATED"/>
    <property type="match status" value="1"/>
</dbReference>
<evidence type="ECO:0000313" key="5">
    <source>
        <dbReference type="EMBL" id="CAA6823206.1"/>
    </source>
</evidence>
<dbReference type="InterPro" id="IPR002110">
    <property type="entry name" value="Ankyrin_rpt"/>
</dbReference>
<dbReference type="PANTHER" id="PTHR24171:SF9">
    <property type="entry name" value="ANKYRIN REPEAT DOMAIN-CONTAINING PROTEIN 39"/>
    <property type="match status" value="1"/>
</dbReference>
<dbReference type="InterPro" id="IPR036770">
    <property type="entry name" value="Ankyrin_rpt-contain_sf"/>
</dbReference>
<feature type="repeat" description="ANK" evidence="3">
    <location>
        <begin position="362"/>
        <end position="394"/>
    </location>
</feature>
<feature type="repeat" description="ANK" evidence="3">
    <location>
        <begin position="293"/>
        <end position="327"/>
    </location>
</feature>
<feature type="repeat" description="ANK" evidence="3">
    <location>
        <begin position="329"/>
        <end position="361"/>
    </location>
</feature>
<sequence length="428" mass="47263">MSLLIFSIFSSVSVFASPSVPENTLSKTCLKYFHDQYESTNKPNTDTKVFIYARDTTGKDLCYAHFGQGKSQVLIDTAVTKCSDIHTSSECKVAAINDDWMVEEGDFSQIRQPNETVLTEEEEDALMYEAGAMLKGSCLPFYKKHIAHTGNKVFAYALDENEHVACAELNGFVDGAYASQQALDSCENYKTQLGSKAPETDCVLFSMNNEIVVTPDDFKEALEVINSQLDDIFELAMTGTPNELKVVLDSGVDVNAQDDSGYTPLLRAISVNRLENVKFLVANGADIAIKENLGSDALNRAVYSRYNNIKIVEFLLEQGADINTKTSKPGNTPLHHAVELGREDVSLLLLEQGADVKQKNNYTETPLHKAADQGHVRLLKLLLSKGADINAQTERGITPLDEAIFRKREEAITYLKSEGGVENNPQHE</sequence>
<accession>A0A6S6U6P5</accession>
<dbReference type="Gene3D" id="1.25.40.20">
    <property type="entry name" value="Ankyrin repeat-containing domain"/>
    <property type="match status" value="3"/>
</dbReference>
<dbReference type="PROSITE" id="PS50297">
    <property type="entry name" value="ANK_REP_REGION"/>
    <property type="match status" value="4"/>
</dbReference>
<dbReference type="EMBL" id="CACVAT010000374">
    <property type="protein sequence ID" value="CAA6823206.1"/>
    <property type="molecule type" value="Genomic_DNA"/>
</dbReference>
<reference evidence="5" key="1">
    <citation type="submission" date="2020-01" db="EMBL/GenBank/DDBJ databases">
        <authorList>
            <person name="Meier V. D."/>
            <person name="Meier V D."/>
        </authorList>
    </citation>
    <scope>NUCLEOTIDE SEQUENCE</scope>
    <source>
        <strain evidence="5">HLG_WM_MAG_09</strain>
    </source>
</reference>
<name>A0A6S6U6P5_9GAMM</name>
<feature type="signal peptide" evidence="4">
    <location>
        <begin position="1"/>
        <end position="16"/>
    </location>
</feature>
<dbReference type="Pfam" id="PF13857">
    <property type="entry name" value="Ank_5"/>
    <property type="match status" value="1"/>
</dbReference>
<dbReference type="AlphaFoldDB" id="A0A6S6U6P5"/>
<organism evidence="5">
    <name type="scientific">uncultured Thiotrichaceae bacterium</name>
    <dbReference type="NCBI Taxonomy" id="298394"/>
    <lineage>
        <taxon>Bacteria</taxon>
        <taxon>Pseudomonadati</taxon>
        <taxon>Pseudomonadota</taxon>
        <taxon>Gammaproteobacteria</taxon>
        <taxon>Thiotrichales</taxon>
        <taxon>Thiotrichaceae</taxon>
        <taxon>environmental samples</taxon>
    </lineage>
</organism>